<dbReference type="Proteomes" id="UP000247810">
    <property type="component" value="Unassembled WGS sequence"/>
</dbReference>
<dbReference type="VEuPathDB" id="FungiDB:BO71DRAFT_402559"/>
<reference evidence="2 3" key="1">
    <citation type="submission" date="2018-02" db="EMBL/GenBank/DDBJ databases">
        <title>The genomes of Aspergillus section Nigri reveals drivers in fungal speciation.</title>
        <authorList>
            <consortium name="DOE Joint Genome Institute"/>
            <person name="Vesth T.C."/>
            <person name="Nybo J."/>
            <person name="Theobald S."/>
            <person name="Brandl J."/>
            <person name="Frisvad J.C."/>
            <person name="Nielsen K.F."/>
            <person name="Lyhne E.K."/>
            <person name="Kogle M.E."/>
            <person name="Kuo A."/>
            <person name="Riley R."/>
            <person name="Clum A."/>
            <person name="Nolan M."/>
            <person name="Lipzen A."/>
            <person name="Salamov A."/>
            <person name="Henrissat B."/>
            <person name="Wiebenga A."/>
            <person name="De vries R.P."/>
            <person name="Grigoriev I.V."/>
            <person name="Mortensen U.H."/>
            <person name="Andersen M.R."/>
            <person name="Baker S.E."/>
        </authorList>
    </citation>
    <scope>NUCLEOTIDE SEQUENCE [LARGE SCALE GENOMIC DNA]</scope>
    <source>
        <strain evidence="2 3">CBS 707.79</strain>
    </source>
</reference>
<proteinExistence type="predicted"/>
<dbReference type="EMBL" id="KZ825999">
    <property type="protein sequence ID" value="PYH90058.1"/>
    <property type="molecule type" value="Genomic_DNA"/>
</dbReference>
<name>A0A319DPQ3_9EURO</name>
<protein>
    <submittedName>
        <fullName evidence="2">Uncharacterized protein</fullName>
    </submittedName>
</protein>
<sequence>MYQIEMLRSDGCHDGSNTISPSELLVTTRASRQQREATQIAHPKEKERIERRDQVEGPRTHLIGSGRARGDAGSGHHEKRKPVGERDDG</sequence>
<accession>A0A319DPQ3</accession>
<dbReference type="AlphaFoldDB" id="A0A319DPQ3"/>
<feature type="region of interest" description="Disordered" evidence="1">
    <location>
        <begin position="28"/>
        <end position="89"/>
    </location>
</feature>
<evidence type="ECO:0000313" key="3">
    <source>
        <dbReference type="Proteomes" id="UP000247810"/>
    </source>
</evidence>
<evidence type="ECO:0000256" key="1">
    <source>
        <dbReference type="SAM" id="MobiDB-lite"/>
    </source>
</evidence>
<organism evidence="2 3">
    <name type="scientific">Aspergillus ellipticus CBS 707.79</name>
    <dbReference type="NCBI Taxonomy" id="1448320"/>
    <lineage>
        <taxon>Eukaryota</taxon>
        <taxon>Fungi</taxon>
        <taxon>Dikarya</taxon>
        <taxon>Ascomycota</taxon>
        <taxon>Pezizomycotina</taxon>
        <taxon>Eurotiomycetes</taxon>
        <taxon>Eurotiomycetidae</taxon>
        <taxon>Eurotiales</taxon>
        <taxon>Aspergillaceae</taxon>
        <taxon>Aspergillus</taxon>
        <taxon>Aspergillus subgen. Circumdati</taxon>
    </lineage>
</organism>
<evidence type="ECO:0000313" key="2">
    <source>
        <dbReference type="EMBL" id="PYH90058.1"/>
    </source>
</evidence>
<feature type="compositionally biased region" description="Basic and acidic residues" evidence="1">
    <location>
        <begin position="68"/>
        <end position="89"/>
    </location>
</feature>
<feature type="region of interest" description="Disordered" evidence="1">
    <location>
        <begin position="1"/>
        <end position="20"/>
    </location>
</feature>
<feature type="compositionally biased region" description="Basic and acidic residues" evidence="1">
    <location>
        <begin position="42"/>
        <end position="59"/>
    </location>
</feature>
<keyword evidence="3" id="KW-1185">Reference proteome</keyword>
<gene>
    <name evidence="2" type="ORF">BO71DRAFT_402559</name>
</gene>